<organism evidence="2 3">
    <name type="scientific">Clunio marinus</name>
    <dbReference type="NCBI Taxonomy" id="568069"/>
    <lineage>
        <taxon>Eukaryota</taxon>
        <taxon>Metazoa</taxon>
        <taxon>Ecdysozoa</taxon>
        <taxon>Arthropoda</taxon>
        <taxon>Hexapoda</taxon>
        <taxon>Insecta</taxon>
        <taxon>Pterygota</taxon>
        <taxon>Neoptera</taxon>
        <taxon>Endopterygota</taxon>
        <taxon>Diptera</taxon>
        <taxon>Nematocera</taxon>
        <taxon>Chironomoidea</taxon>
        <taxon>Chironomidae</taxon>
        <taxon>Clunio</taxon>
    </lineage>
</organism>
<evidence type="ECO:0000313" key="3">
    <source>
        <dbReference type="Proteomes" id="UP000183832"/>
    </source>
</evidence>
<proteinExistence type="predicted"/>
<dbReference type="EMBL" id="CVRI01000063">
    <property type="protein sequence ID" value="CRL04448.1"/>
    <property type="molecule type" value="Genomic_DNA"/>
</dbReference>
<dbReference type="Proteomes" id="UP000183832">
    <property type="component" value="Unassembled WGS sequence"/>
</dbReference>
<feature type="transmembrane region" description="Helical" evidence="1">
    <location>
        <begin position="88"/>
        <end position="113"/>
    </location>
</feature>
<keyword evidence="1" id="KW-0472">Membrane</keyword>
<dbReference type="OrthoDB" id="8067855at2759"/>
<accession>A0A1J1IWG7</accession>
<dbReference type="AlphaFoldDB" id="A0A1J1IWG7"/>
<sequence length="271" mass="30888">MSQQKVLTSFAKPEKYYESETRSSIISQTLSWMSKDIQSSFVPPPPRPPYLEQLVSDGLTTCDLCGWAWSKKKFFSLEGYGEQNHNDYMWIFLLIVVTFSSALIGAIIMVTAIKYRRSNVLRVTKSYSEKKDFGSDQNFSETKNPTNVDIKYVENDDNFYSTLDDQDSINSEKHNMAKYNRKNCDSGKKFENEMPSAPASSSSAYYSNLSNPDKQYECIDSFATYLKSDFNTCSGGNSFITLNTNVIMNRLSAISENNFSNQHRDVSSEYV</sequence>
<protein>
    <submittedName>
        <fullName evidence="2">CLUMA_CG017532, isoform A</fullName>
    </submittedName>
</protein>
<reference evidence="2 3" key="1">
    <citation type="submission" date="2015-04" db="EMBL/GenBank/DDBJ databases">
        <authorList>
            <person name="Syromyatnikov M.Y."/>
            <person name="Popov V.N."/>
        </authorList>
    </citation>
    <scope>NUCLEOTIDE SEQUENCE [LARGE SCALE GENOMIC DNA]</scope>
</reference>
<name>A0A1J1IWG7_9DIPT</name>
<evidence type="ECO:0000256" key="1">
    <source>
        <dbReference type="SAM" id="Phobius"/>
    </source>
</evidence>
<evidence type="ECO:0000313" key="2">
    <source>
        <dbReference type="EMBL" id="CRL04448.1"/>
    </source>
</evidence>
<keyword evidence="3" id="KW-1185">Reference proteome</keyword>
<keyword evidence="1" id="KW-1133">Transmembrane helix</keyword>
<dbReference type="STRING" id="568069.A0A1J1IWG7"/>
<keyword evidence="1" id="KW-0812">Transmembrane</keyword>
<gene>
    <name evidence="2" type="ORF">CLUMA_CG017532</name>
</gene>